<feature type="region of interest" description="Disordered" evidence="2">
    <location>
        <begin position="319"/>
        <end position="353"/>
    </location>
</feature>
<feature type="compositionally biased region" description="Low complexity" evidence="2">
    <location>
        <begin position="607"/>
        <end position="621"/>
    </location>
</feature>
<feature type="region of interest" description="Disordered" evidence="2">
    <location>
        <begin position="243"/>
        <end position="271"/>
    </location>
</feature>
<evidence type="ECO:0000313" key="4">
    <source>
        <dbReference type="Proteomes" id="UP000037923"/>
    </source>
</evidence>
<evidence type="ECO:0000256" key="1">
    <source>
        <dbReference type="SAM" id="Coils"/>
    </source>
</evidence>
<proteinExistence type="predicted"/>
<keyword evidence="1" id="KW-0175">Coiled coil</keyword>
<accession>A0A0N0VH72</accession>
<evidence type="ECO:0000313" key="3">
    <source>
        <dbReference type="EMBL" id="KPA85204.1"/>
    </source>
</evidence>
<feature type="compositionally biased region" description="Low complexity" evidence="2">
    <location>
        <begin position="8"/>
        <end position="22"/>
    </location>
</feature>
<comment type="caution">
    <text evidence="3">The sequence shown here is derived from an EMBL/GenBank/DDBJ whole genome shotgun (WGS) entry which is preliminary data.</text>
</comment>
<keyword evidence="4" id="KW-1185">Reference proteome</keyword>
<dbReference type="AlphaFoldDB" id="A0A0N0VH72"/>
<sequence length="652" mass="71037">MEERRRAPGAARTRPSSGNSSLSLLQRLQSENENLRFELLQSHQRNVSLQHQLDSLHASVDQNVKDAVAANKEQMRALEERCRLLADRVVASKRDGQLSESARVGFLLRSQLEERRFLKRGLEAMLESLRGRQASVLPEAAEGTEEEVHTGTLYRLVMAASNALLEHTAAVKLAKARTRLSLEHATAVLSELHNALRDAARATFEAVAHASSLEETLLAGGDRDAPQASTMLSRGTAFSTLRSGFATPSPYRRELADSSAKGGENEGNDVSRTVSSANWTAAPAAWQLSEELEWVCDVLKACVQGVREVDGDLAAAGAELTAPQPSPPSSPLQQRPAVNGSIESSKLHKKTDLPPLAEAASPEMNDLLRSFLADLSDVKKRAAQQQEAMARQLAHEVDRHYRSTQQYEERVKLLETECARLLRHAERVSEERAKPLSDLPATAVAPASQHQPHQQRPSSSSQHDTAGAPSNETQKAVTAVEDTEEDESHRVTPERYAVKRRDTSSAAPRSLAECSFSTLPTTATPDSNMHGSSRPLRSAPGKRHARDAASQAGGPDISRGRSGIWNESTPAQHEGWPSHSLLKEVSPNYRLDYSTNKSLLSPRRGTPPHAASGTPSAAAASLRSLDHSRNASVQGESSAVADRFALQRRYRR</sequence>
<dbReference type="RefSeq" id="XP_015663643.1">
    <property type="nucleotide sequence ID" value="XM_015798123.1"/>
</dbReference>
<name>A0A0N0VH72_LEPPY</name>
<feature type="region of interest" description="Disordered" evidence="2">
    <location>
        <begin position="595"/>
        <end position="652"/>
    </location>
</feature>
<dbReference type="VEuPathDB" id="TriTrypDB:LpyrH10_02_5410"/>
<feature type="compositionally biased region" description="Basic and acidic residues" evidence="2">
    <location>
        <begin position="426"/>
        <end position="435"/>
    </location>
</feature>
<feature type="region of interest" description="Disordered" evidence="2">
    <location>
        <begin position="1"/>
        <end position="22"/>
    </location>
</feature>
<protein>
    <submittedName>
        <fullName evidence="3">Uncharacterized protein</fullName>
    </submittedName>
</protein>
<evidence type="ECO:0000256" key="2">
    <source>
        <dbReference type="SAM" id="MobiDB-lite"/>
    </source>
</evidence>
<feature type="region of interest" description="Disordered" evidence="2">
    <location>
        <begin position="426"/>
        <end position="580"/>
    </location>
</feature>
<feature type="compositionally biased region" description="Polar residues" evidence="2">
    <location>
        <begin position="515"/>
        <end position="531"/>
    </location>
</feature>
<organism evidence="3 4">
    <name type="scientific">Leptomonas pyrrhocoris</name>
    <name type="common">Firebug parasite</name>
    <dbReference type="NCBI Taxonomy" id="157538"/>
    <lineage>
        <taxon>Eukaryota</taxon>
        <taxon>Discoba</taxon>
        <taxon>Euglenozoa</taxon>
        <taxon>Kinetoplastea</taxon>
        <taxon>Metakinetoplastina</taxon>
        <taxon>Trypanosomatida</taxon>
        <taxon>Trypanosomatidae</taxon>
        <taxon>Leishmaniinae</taxon>
        <taxon>Leptomonas</taxon>
    </lineage>
</organism>
<dbReference type="OrthoDB" id="264404at2759"/>
<gene>
    <name evidence="3" type="ORF">ABB37_01567</name>
</gene>
<feature type="compositionally biased region" description="Basic and acidic residues" evidence="2">
    <location>
        <begin position="487"/>
        <end position="503"/>
    </location>
</feature>
<dbReference type="Proteomes" id="UP000037923">
    <property type="component" value="Unassembled WGS sequence"/>
</dbReference>
<feature type="coiled-coil region" evidence="1">
    <location>
        <begin position="25"/>
        <end position="88"/>
    </location>
</feature>
<feature type="compositionally biased region" description="Low complexity" evidence="2">
    <location>
        <begin position="443"/>
        <end position="463"/>
    </location>
</feature>
<dbReference type="GeneID" id="26901862"/>
<reference evidence="3 4" key="1">
    <citation type="submission" date="2015-07" db="EMBL/GenBank/DDBJ databases">
        <title>High-quality genome of monoxenous trypanosomatid Leptomonas pyrrhocoris.</title>
        <authorList>
            <person name="Flegontov P."/>
            <person name="Butenko A."/>
            <person name="Firsov S."/>
            <person name="Vlcek C."/>
            <person name="Logacheva M.D."/>
            <person name="Field M."/>
            <person name="Filatov D."/>
            <person name="Flegontova O."/>
            <person name="Gerasimov E."/>
            <person name="Jackson A.P."/>
            <person name="Kelly S."/>
            <person name="Opperdoes F."/>
            <person name="O'Reilly A."/>
            <person name="Votypka J."/>
            <person name="Yurchenko V."/>
            <person name="Lukes J."/>
        </authorList>
    </citation>
    <scope>NUCLEOTIDE SEQUENCE [LARGE SCALE GENOMIC DNA]</scope>
    <source>
        <strain evidence="3">H10</strain>
    </source>
</reference>
<feature type="non-terminal residue" evidence="3">
    <location>
        <position position="652"/>
    </location>
</feature>
<dbReference type="EMBL" id="LGTL01000002">
    <property type="protein sequence ID" value="KPA85204.1"/>
    <property type="molecule type" value="Genomic_DNA"/>
</dbReference>